<accession>A0AAW0K227</accession>
<feature type="compositionally biased region" description="Basic and acidic residues" evidence="1">
    <location>
        <begin position="1"/>
        <end position="36"/>
    </location>
</feature>
<feature type="region of interest" description="Disordered" evidence="1">
    <location>
        <begin position="1"/>
        <end position="98"/>
    </location>
</feature>
<evidence type="ECO:0000313" key="3">
    <source>
        <dbReference type="Proteomes" id="UP001488838"/>
    </source>
</evidence>
<keyword evidence="3" id="KW-1185">Reference proteome</keyword>
<reference evidence="2 3" key="1">
    <citation type="journal article" date="2023" name="bioRxiv">
        <title>Conserved and derived expression patterns and positive selection on dental genes reveal complex evolutionary context of ever-growing rodent molars.</title>
        <authorList>
            <person name="Calamari Z.T."/>
            <person name="Song A."/>
            <person name="Cohen E."/>
            <person name="Akter M."/>
            <person name="Roy R.D."/>
            <person name="Hallikas O."/>
            <person name="Christensen M.M."/>
            <person name="Li P."/>
            <person name="Marangoni P."/>
            <person name="Jernvall J."/>
            <person name="Klein O.D."/>
        </authorList>
    </citation>
    <scope>NUCLEOTIDE SEQUENCE [LARGE SCALE GENOMIC DNA]</scope>
    <source>
        <strain evidence="2">V071</strain>
    </source>
</reference>
<protein>
    <submittedName>
        <fullName evidence="2">Uncharacterized protein</fullName>
    </submittedName>
</protein>
<evidence type="ECO:0000256" key="1">
    <source>
        <dbReference type="SAM" id="MobiDB-lite"/>
    </source>
</evidence>
<dbReference type="Proteomes" id="UP001488838">
    <property type="component" value="Unassembled WGS sequence"/>
</dbReference>
<proteinExistence type="predicted"/>
<dbReference type="AlphaFoldDB" id="A0AAW0K227"/>
<name>A0AAW0K227_MYOGA</name>
<comment type="caution">
    <text evidence="2">The sequence shown here is derived from an EMBL/GenBank/DDBJ whole genome shotgun (WGS) entry which is preliminary data.</text>
</comment>
<gene>
    <name evidence="2" type="ORF">U0070_012149</name>
</gene>
<dbReference type="EMBL" id="JBBHLL010000008">
    <property type="protein sequence ID" value="KAK7832993.1"/>
    <property type="molecule type" value="Genomic_DNA"/>
</dbReference>
<organism evidence="2 3">
    <name type="scientific">Myodes glareolus</name>
    <name type="common">Bank vole</name>
    <name type="synonym">Clethrionomys glareolus</name>
    <dbReference type="NCBI Taxonomy" id="447135"/>
    <lineage>
        <taxon>Eukaryota</taxon>
        <taxon>Metazoa</taxon>
        <taxon>Chordata</taxon>
        <taxon>Craniata</taxon>
        <taxon>Vertebrata</taxon>
        <taxon>Euteleostomi</taxon>
        <taxon>Mammalia</taxon>
        <taxon>Eutheria</taxon>
        <taxon>Euarchontoglires</taxon>
        <taxon>Glires</taxon>
        <taxon>Rodentia</taxon>
        <taxon>Myomorpha</taxon>
        <taxon>Muroidea</taxon>
        <taxon>Cricetidae</taxon>
        <taxon>Arvicolinae</taxon>
        <taxon>Myodes</taxon>
    </lineage>
</organism>
<feature type="region of interest" description="Disordered" evidence="1">
    <location>
        <begin position="118"/>
        <end position="197"/>
    </location>
</feature>
<evidence type="ECO:0000313" key="2">
    <source>
        <dbReference type="EMBL" id="KAK7832993.1"/>
    </source>
</evidence>
<sequence>ARRADWRATERAAQRASERAGERGPDAARGGLEARKKGGAVSGRGPALRRTNARASGAGLRRDPPRPRPVPAPASGRAPYLGYDGRAGTRRQRLQHEPRGPYLLWWGRRAAFSRLFSHSSSRESRFPGTTRLPLPEGKFGPDLHLASSGRLGELGTNSPPPPSGCEITGCSLPTLQISGKDNEGNLVPFDRSGLRVE</sequence>
<feature type="non-terminal residue" evidence="2">
    <location>
        <position position="1"/>
    </location>
</feature>
<feature type="non-terminal residue" evidence="2">
    <location>
        <position position="197"/>
    </location>
</feature>